<evidence type="ECO:0008006" key="4">
    <source>
        <dbReference type="Google" id="ProtNLM"/>
    </source>
</evidence>
<gene>
    <name evidence="2" type="ORF">ACFS6H_10100</name>
</gene>
<keyword evidence="3" id="KW-1185">Reference proteome</keyword>
<proteinExistence type="predicted"/>
<reference evidence="3" key="1">
    <citation type="journal article" date="2019" name="Int. J. Syst. Evol. Microbiol.">
        <title>The Global Catalogue of Microorganisms (GCM) 10K type strain sequencing project: providing services to taxonomists for standard genome sequencing and annotation.</title>
        <authorList>
            <consortium name="The Broad Institute Genomics Platform"/>
            <consortium name="The Broad Institute Genome Sequencing Center for Infectious Disease"/>
            <person name="Wu L."/>
            <person name="Ma J."/>
        </authorList>
    </citation>
    <scope>NUCLEOTIDE SEQUENCE [LARGE SCALE GENOMIC DNA]</scope>
    <source>
        <strain evidence="3">KCTC 23299</strain>
    </source>
</reference>
<evidence type="ECO:0000313" key="3">
    <source>
        <dbReference type="Proteomes" id="UP001597511"/>
    </source>
</evidence>
<dbReference type="Proteomes" id="UP001597511">
    <property type="component" value="Unassembled WGS sequence"/>
</dbReference>
<comment type="caution">
    <text evidence="2">The sequence shown here is derived from an EMBL/GenBank/DDBJ whole genome shotgun (WGS) entry which is preliminary data.</text>
</comment>
<dbReference type="RefSeq" id="WP_386097916.1">
    <property type="nucleotide sequence ID" value="NZ_JBHUOZ010000003.1"/>
</dbReference>
<protein>
    <recommendedName>
        <fullName evidence="4">Lipoprotein</fullName>
    </recommendedName>
</protein>
<sequence length="121" mass="13289">MKKIMSLCLLLAVLAACKTEPYIKHDLEFKKLADNCDQVNASVKMISNIAGERFEFEACLPADFSADQLTVTKNGDDAFVNIPDNGKAATTAYKLVLDVKAYPKYKTITIGGETYHIAPVK</sequence>
<name>A0ABW6A741_9BACT</name>
<feature type="chain" id="PRO_5045812415" description="Lipoprotein" evidence="1">
    <location>
        <begin position="19"/>
        <end position="121"/>
    </location>
</feature>
<dbReference type="EMBL" id="JBHUOZ010000003">
    <property type="protein sequence ID" value="MFD2920061.1"/>
    <property type="molecule type" value="Genomic_DNA"/>
</dbReference>
<organism evidence="2 3">
    <name type="scientific">Terrimonas rubra</name>
    <dbReference type="NCBI Taxonomy" id="1035890"/>
    <lineage>
        <taxon>Bacteria</taxon>
        <taxon>Pseudomonadati</taxon>
        <taxon>Bacteroidota</taxon>
        <taxon>Chitinophagia</taxon>
        <taxon>Chitinophagales</taxon>
        <taxon>Chitinophagaceae</taxon>
        <taxon>Terrimonas</taxon>
    </lineage>
</organism>
<dbReference type="PROSITE" id="PS51257">
    <property type="entry name" value="PROKAR_LIPOPROTEIN"/>
    <property type="match status" value="1"/>
</dbReference>
<evidence type="ECO:0000256" key="1">
    <source>
        <dbReference type="SAM" id="SignalP"/>
    </source>
</evidence>
<evidence type="ECO:0000313" key="2">
    <source>
        <dbReference type="EMBL" id="MFD2920061.1"/>
    </source>
</evidence>
<feature type="signal peptide" evidence="1">
    <location>
        <begin position="1"/>
        <end position="18"/>
    </location>
</feature>
<accession>A0ABW6A741</accession>
<keyword evidence="1" id="KW-0732">Signal</keyword>